<feature type="transmembrane region" description="Helical" evidence="3">
    <location>
        <begin position="57"/>
        <end position="77"/>
    </location>
</feature>
<feature type="transmembrane region" description="Helical" evidence="3">
    <location>
        <begin position="97"/>
        <end position="118"/>
    </location>
</feature>
<feature type="transmembrane region" description="Helical" evidence="3">
    <location>
        <begin position="369"/>
        <end position="391"/>
    </location>
</feature>
<evidence type="ECO:0000313" key="5">
    <source>
        <dbReference type="EMBL" id="KAF2110186.1"/>
    </source>
</evidence>
<feature type="transmembrane region" description="Helical" evidence="3">
    <location>
        <begin position="280"/>
        <end position="302"/>
    </location>
</feature>
<evidence type="ECO:0000256" key="3">
    <source>
        <dbReference type="SAM" id="Phobius"/>
    </source>
</evidence>
<comment type="subcellular location">
    <subcellularLocation>
        <location evidence="1">Cell inner membrane</location>
        <topology evidence="1">Multi-pass membrane protein</topology>
    </subcellularLocation>
</comment>
<sequence length="501" mass="53798">MGFKLFTRRKTPRTQSVDSTGRRLSAADAIAAGRRRGSVADDHVVTGAGEITTRQSIVPVALVTVLFFMWGFAYGLLDVLNKHFQETLHISAAESAGLQGAYFGAYFIGPLTYSGWIVRKFGYRWTFIVGLTVYGIGALLFWPSGMKRSFGGFCGAMFVVGSGLSTLETSANPFIATCGPPKWSELRLNLSQAFQAIGTVVAPVLASFVIFKDVHADDGNSLQSVQWVYLGIACFVFLLAIVFFFAPIPEVTDADMAAQSEQTSASTGYVDKPFRHQYTLFWGVAAQFCYVGSQVAIAGYFIHYVTEAKPSLSSADGSNLLAVAQGLFAIGRFSAALLMKIAKPRHILFVYMTGIIIFIAASIGTHGNAAIAMLSLVLFFESCIFPTIFTLSLRGLGRHTKRGASFLVASVSGGAVFPPMVGAVVDAKNTRIAMSVPLAGFLIAYSFPIYLNLFKAKELDGFTASKVGIEADSDAGSRQAELFGGKDVEVGKIEEVDSKAN</sequence>
<name>A0A6A5YT28_9PLEO</name>
<feature type="transmembrane region" description="Helical" evidence="3">
    <location>
        <begin position="403"/>
        <end position="425"/>
    </location>
</feature>
<feature type="transmembrane region" description="Helical" evidence="3">
    <location>
        <begin position="149"/>
        <end position="167"/>
    </location>
</feature>
<dbReference type="GO" id="GO:0022857">
    <property type="term" value="F:transmembrane transporter activity"/>
    <property type="evidence" value="ECO:0007669"/>
    <property type="project" value="InterPro"/>
</dbReference>
<dbReference type="InterPro" id="IPR036259">
    <property type="entry name" value="MFS_trans_sf"/>
</dbReference>
<dbReference type="InterPro" id="IPR011701">
    <property type="entry name" value="MFS"/>
</dbReference>
<feature type="domain" description="Major facilitator superfamily (MFS) profile" evidence="4">
    <location>
        <begin position="59"/>
        <end position="458"/>
    </location>
</feature>
<gene>
    <name evidence="5" type="ORF">BDV96DRAFT_651332</name>
</gene>
<dbReference type="Gene3D" id="1.20.1250.20">
    <property type="entry name" value="MFS general substrate transporter like domains"/>
    <property type="match status" value="2"/>
</dbReference>
<keyword evidence="6" id="KW-1185">Reference proteome</keyword>
<organism evidence="5 6">
    <name type="scientific">Lophiotrema nucula</name>
    <dbReference type="NCBI Taxonomy" id="690887"/>
    <lineage>
        <taxon>Eukaryota</taxon>
        <taxon>Fungi</taxon>
        <taxon>Dikarya</taxon>
        <taxon>Ascomycota</taxon>
        <taxon>Pezizomycotina</taxon>
        <taxon>Dothideomycetes</taxon>
        <taxon>Pleosporomycetidae</taxon>
        <taxon>Pleosporales</taxon>
        <taxon>Lophiotremataceae</taxon>
        <taxon>Lophiotrema</taxon>
    </lineage>
</organism>
<dbReference type="Proteomes" id="UP000799770">
    <property type="component" value="Unassembled WGS sequence"/>
</dbReference>
<accession>A0A6A5YT28</accession>
<dbReference type="PANTHER" id="PTHR43702">
    <property type="entry name" value="L-FUCOSE-PROTON SYMPORTER"/>
    <property type="match status" value="1"/>
</dbReference>
<dbReference type="InterPro" id="IPR020846">
    <property type="entry name" value="MFS_dom"/>
</dbReference>
<evidence type="ECO:0000256" key="2">
    <source>
        <dbReference type="ARBA" id="ARBA00022475"/>
    </source>
</evidence>
<feature type="transmembrane region" description="Helical" evidence="3">
    <location>
        <begin position="431"/>
        <end position="451"/>
    </location>
</feature>
<dbReference type="PROSITE" id="PS50850">
    <property type="entry name" value="MFS"/>
    <property type="match status" value="1"/>
</dbReference>
<evidence type="ECO:0000313" key="6">
    <source>
        <dbReference type="Proteomes" id="UP000799770"/>
    </source>
</evidence>
<feature type="transmembrane region" description="Helical" evidence="3">
    <location>
        <begin position="346"/>
        <end position="363"/>
    </location>
</feature>
<evidence type="ECO:0000259" key="4">
    <source>
        <dbReference type="PROSITE" id="PS50850"/>
    </source>
</evidence>
<dbReference type="GO" id="GO:0005886">
    <property type="term" value="C:plasma membrane"/>
    <property type="evidence" value="ECO:0007669"/>
    <property type="project" value="UniProtKB-SubCell"/>
</dbReference>
<keyword evidence="3" id="KW-0812">Transmembrane</keyword>
<protein>
    <submittedName>
        <fullName evidence="5">Major facilitator superfamily domain-containing protein</fullName>
    </submittedName>
</protein>
<dbReference type="AlphaFoldDB" id="A0A6A5YT28"/>
<keyword evidence="3" id="KW-1133">Transmembrane helix</keyword>
<reference evidence="5" key="1">
    <citation type="journal article" date="2020" name="Stud. Mycol.">
        <title>101 Dothideomycetes genomes: a test case for predicting lifestyles and emergence of pathogens.</title>
        <authorList>
            <person name="Haridas S."/>
            <person name="Albert R."/>
            <person name="Binder M."/>
            <person name="Bloem J."/>
            <person name="Labutti K."/>
            <person name="Salamov A."/>
            <person name="Andreopoulos B."/>
            <person name="Baker S."/>
            <person name="Barry K."/>
            <person name="Bills G."/>
            <person name="Bluhm B."/>
            <person name="Cannon C."/>
            <person name="Castanera R."/>
            <person name="Culley D."/>
            <person name="Daum C."/>
            <person name="Ezra D."/>
            <person name="Gonzalez J."/>
            <person name="Henrissat B."/>
            <person name="Kuo A."/>
            <person name="Liang C."/>
            <person name="Lipzen A."/>
            <person name="Lutzoni F."/>
            <person name="Magnuson J."/>
            <person name="Mondo S."/>
            <person name="Nolan M."/>
            <person name="Ohm R."/>
            <person name="Pangilinan J."/>
            <person name="Park H.-J."/>
            <person name="Ramirez L."/>
            <person name="Alfaro M."/>
            <person name="Sun H."/>
            <person name="Tritt A."/>
            <person name="Yoshinaga Y."/>
            <person name="Zwiers L.-H."/>
            <person name="Turgeon B."/>
            <person name="Goodwin S."/>
            <person name="Spatafora J."/>
            <person name="Crous P."/>
            <person name="Grigoriev I."/>
        </authorList>
    </citation>
    <scope>NUCLEOTIDE SEQUENCE</scope>
    <source>
        <strain evidence="5">CBS 627.86</strain>
    </source>
</reference>
<dbReference type="InterPro" id="IPR050375">
    <property type="entry name" value="MFS_TsgA-like"/>
</dbReference>
<dbReference type="OrthoDB" id="546893at2759"/>
<feature type="transmembrane region" description="Helical" evidence="3">
    <location>
        <begin position="322"/>
        <end position="339"/>
    </location>
</feature>
<dbReference type="PANTHER" id="PTHR43702:SF5">
    <property type="entry name" value="MAJOR FACILITATOR SUPERFAMILY (MFS) PROFILE DOMAIN-CONTAINING PROTEIN"/>
    <property type="match status" value="1"/>
</dbReference>
<proteinExistence type="predicted"/>
<dbReference type="EMBL" id="ML977339">
    <property type="protein sequence ID" value="KAF2110186.1"/>
    <property type="molecule type" value="Genomic_DNA"/>
</dbReference>
<feature type="transmembrane region" description="Helical" evidence="3">
    <location>
        <begin position="227"/>
        <end position="246"/>
    </location>
</feature>
<feature type="transmembrane region" description="Helical" evidence="3">
    <location>
        <begin position="125"/>
        <end position="143"/>
    </location>
</feature>
<evidence type="ECO:0000256" key="1">
    <source>
        <dbReference type="ARBA" id="ARBA00004429"/>
    </source>
</evidence>
<dbReference type="Pfam" id="PF07690">
    <property type="entry name" value="MFS_1"/>
    <property type="match status" value="1"/>
</dbReference>
<dbReference type="SUPFAM" id="SSF103473">
    <property type="entry name" value="MFS general substrate transporter"/>
    <property type="match status" value="1"/>
</dbReference>
<keyword evidence="2" id="KW-1003">Cell membrane</keyword>
<feature type="transmembrane region" description="Helical" evidence="3">
    <location>
        <begin position="188"/>
        <end position="211"/>
    </location>
</feature>
<keyword evidence="3" id="KW-0472">Membrane</keyword>